<feature type="signal peptide" evidence="1">
    <location>
        <begin position="1"/>
        <end position="20"/>
    </location>
</feature>
<keyword evidence="1" id="KW-0732">Signal</keyword>
<accession>D1PUZ4</accession>
<proteinExistence type="predicted"/>
<reference evidence="2 3" key="1">
    <citation type="submission" date="2009-10" db="EMBL/GenBank/DDBJ databases">
        <authorList>
            <person name="Qin X."/>
            <person name="Bachman B."/>
            <person name="Battles P."/>
            <person name="Bell A."/>
            <person name="Bess C."/>
            <person name="Bickham C."/>
            <person name="Chaboub L."/>
            <person name="Chen D."/>
            <person name="Coyle M."/>
            <person name="Deiros D.R."/>
            <person name="Dinh H."/>
            <person name="Forbes L."/>
            <person name="Fowler G."/>
            <person name="Francisco L."/>
            <person name="Fu Q."/>
            <person name="Gubbala S."/>
            <person name="Hale W."/>
            <person name="Han Y."/>
            <person name="Hemphill L."/>
            <person name="Highlander S.K."/>
            <person name="Hirani K."/>
            <person name="Hogues M."/>
            <person name="Jackson L."/>
            <person name="Jakkamsetti A."/>
            <person name="Javaid M."/>
            <person name="Jiang H."/>
            <person name="Korchina V."/>
            <person name="Kovar C."/>
            <person name="Lara F."/>
            <person name="Lee S."/>
            <person name="Mata R."/>
            <person name="Mathew T."/>
            <person name="Moen C."/>
            <person name="Morales K."/>
            <person name="Munidasa M."/>
            <person name="Nazareth L."/>
            <person name="Ngo R."/>
            <person name="Nguyen L."/>
            <person name="Okwuonu G."/>
            <person name="Ongeri F."/>
            <person name="Patil S."/>
            <person name="Petrosino J."/>
            <person name="Pham C."/>
            <person name="Pham P."/>
            <person name="Pu L.-L."/>
            <person name="Puazo M."/>
            <person name="Raj R."/>
            <person name="Reid J."/>
            <person name="Rouhana J."/>
            <person name="Saada N."/>
            <person name="Shang Y."/>
            <person name="Simmons D."/>
            <person name="Thornton R."/>
            <person name="Warren J."/>
            <person name="Weissenberger G."/>
            <person name="Zhang J."/>
            <person name="Zhang L."/>
            <person name="Zhou C."/>
            <person name="Zhu D."/>
            <person name="Muzny D."/>
            <person name="Worley K."/>
            <person name="Gibbs R."/>
        </authorList>
    </citation>
    <scope>NUCLEOTIDE SEQUENCE [LARGE SCALE GENOMIC DNA]</scope>
    <source>
        <strain evidence="2 3">DSM 17361</strain>
    </source>
</reference>
<dbReference type="RefSeq" id="WP_007172893.1">
    <property type="nucleotide sequence ID" value="NZ_GG704780.1"/>
</dbReference>
<comment type="caution">
    <text evidence="2">The sequence shown here is derived from an EMBL/GenBank/DDBJ whole genome shotgun (WGS) entry which is preliminary data.</text>
</comment>
<organism evidence="2 3">
    <name type="scientific">Hallella bergensis DSM 17361</name>
    <dbReference type="NCBI Taxonomy" id="585502"/>
    <lineage>
        <taxon>Bacteria</taxon>
        <taxon>Pseudomonadati</taxon>
        <taxon>Bacteroidota</taxon>
        <taxon>Bacteroidia</taxon>
        <taxon>Bacteroidales</taxon>
        <taxon>Prevotellaceae</taxon>
        <taxon>Hallella</taxon>
    </lineage>
</organism>
<evidence type="ECO:0000256" key="1">
    <source>
        <dbReference type="SAM" id="SignalP"/>
    </source>
</evidence>
<keyword evidence="3" id="KW-1185">Reference proteome</keyword>
<dbReference type="OrthoDB" id="1063944at2"/>
<dbReference type="Proteomes" id="UP000003160">
    <property type="component" value="Unassembled WGS sequence"/>
</dbReference>
<evidence type="ECO:0000313" key="2">
    <source>
        <dbReference type="EMBL" id="EFA44714.1"/>
    </source>
</evidence>
<name>D1PUZ4_9BACT</name>
<sequence length="279" mass="29921">MKHIFTLALMAFCMTTGLHAQEYNMFNPSDCDAEGWLWFNTQAKVDKYVGLIDEDEAAVNTEGALIQMVYSNVSPEFPPTTVDADIMGYGTDGELGTEGALKGAIILPPATGFMNYNGGAVLVRMPSCSSFAVCVSSPGQVSMKLFASTDIQIDKFGLVVGYAAGFNPFARAGVTKVTGLENKANADTGNSFKSDTPKYALLRNGTSKTIFVHGFKITTPRPESTGIQEVSTNSNMKADVYTADGTLVATKVSNAQLSTLKKGLYVVRRGKDVKKMIVK</sequence>
<evidence type="ECO:0008006" key="4">
    <source>
        <dbReference type="Google" id="ProtNLM"/>
    </source>
</evidence>
<dbReference type="HOGENOM" id="CLU_996983_0_0_10"/>
<dbReference type="EMBL" id="ACKS01000034">
    <property type="protein sequence ID" value="EFA44714.1"/>
    <property type="molecule type" value="Genomic_DNA"/>
</dbReference>
<feature type="chain" id="PRO_5003025911" description="Secretion system C-terminal sorting domain-containing protein" evidence="1">
    <location>
        <begin position="21"/>
        <end position="279"/>
    </location>
</feature>
<dbReference type="AlphaFoldDB" id="D1PUZ4"/>
<dbReference type="eggNOG" id="ENOG5033RRR">
    <property type="taxonomic scope" value="Bacteria"/>
</dbReference>
<evidence type="ECO:0000313" key="3">
    <source>
        <dbReference type="Proteomes" id="UP000003160"/>
    </source>
</evidence>
<gene>
    <name evidence="2" type="ORF">HMPREF0645_0779</name>
</gene>
<protein>
    <recommendedName>
        <fullName evidence="4">Secretion system C-terminal sorting domain-containing protein</fullName>
    </recommendedName>
</protein>